<keyword evidence="8" id="KW-1185">Reference proteome</keyword>
<dbReference type="Gene3D" id="3.30.1120.10">
    <property type="match status" value="1"/>
</dbReference>
<dbReference type="PROSITE" id="PS00523">
    <property type="entry name" value="SULFATASE_1"/>
    <property type="match status" value="1"/>
</dbReference>
<evidence type="ECO:0000256" key="4">
    <source>
        <dbReference type="ARBA" id="ARBA00022837"/>
    </source>
</evidence>
<dbReference type="InterPro" id="IPR017850">
    <property type="entry name" value="Alkaline_phosphatase_core_sf"/>
</dbReference>
<dbReference type="Gene3D" id="3.40.720.10">
    <property type="entry name" value="Alkaline Phosphatase, subunit A"/>
    <property type="match status" value="1"/>
</dbReference>
<dbReference type="Proteomes" id="UP000319383">
    <property type="component" value="Chromosome"/>
</dbReference>
<organism evidence="7 8">
    <name type="scientific">Symmachiella dynata</name>
    <dbReference type="NCBI Taxonomy" id="2527995"/>
    <lineage>
        <taxon>Bacteria</taxon>
        <taxon>Pseudomonadati</taxon>
        <taxon>Planctomycetota</taxon>
        <taxon>Planctomycetia</taxon>
        <taxon>Planctomycetales</taxon>
        <taxon>Planctomycetaceae</taxon>
        <taxon>Symmachiella</taxon>
    </lineage>
</organism>
<dbReference type="InterPro" id="IPR024607">
    <property type="entry name" value="Sulfatase_CS"/>
</dbReference>
<accession>A0A517ZWT7</accession>
<keyword evidence="3 7" id="KW-0378">Hydrolase</keyword>
<feature type="domain" description="Sulfatase N-terminal" evidence="6">
    <location>
        <begin position="28"/>
        <end position="343"/>
    </location>
</feature>
<keyword evidence="2" id="KW-0479">Metal-binding</keyword>
<keyword evidence="5" id="KW-0732">Signal</keyword>
<evidence type="ECO:0000256" key="2">
    <source>
        <dbReference type="ARBA" id="ARBA00022723"/>
    </source>
</evidence>
<feature type="signal peptide" evidence="5">
    <location>
        <begin position="1"/>
        <end position="22"/>
    </location>
</feature>
<evidence type="ECO:0000256" key="1">
    <source>
        <dbReference type="ARBA" id="ARBA00008779"/>
    </source>
</evidence>
<feature type="chain" id="PRO_5022169324" evidence="5">
    <location>
        <begin position="23"/>
        <end position="444"/>
    </location>
</feature>
<sequence precursor="true">MLKILNATAMLILWGAACQLFAAEQRPPNVIIILADDMGYGDAGCYGSETLKTPHLDRLAAEGMRFTDFHSSGAVCSPTRAGLMTGRYQQRAGIPGVVFADPKRNRHHGLQTTEIVLPKLLRQAGYATALFGKWHLGYRKQFNPIHHGFDRFRGFVSGNVDYISHIDGTGVADWWHDDQLTPEEGYTTRLINRNAVEFIEQHRDRPFFLYLAHEAVHSPYQAADDVPVRAVGRKRIPGTARRDIARAYQQMMTEMDNGIGEVLNTLQRLELDRETLVFFFSDNGPTKNGSNGGLRGFKGSLWEGGHRVPAVARWTGHIPPGTVNGTTCISLDLMPTILAIADVEVPEGHHLDGADLSSVLAGEENRLTRPLFWSYRNSSAMRDGNWKLIVDRNNADPQLFNLADDPQEETNLADQQPARVEAMLKSLAAWKADVLSGATKQPER</sequence>
<dbReference type="SUPFAM" id="SSF53649">
    <property type="entry name" value="Alkaline phosphatase-like"/>
    <property type="match status" value="1"/>
</dbReference>
<evidence type="ECO:0000256" key="5">
    <source>
        <dbReference type="SAM" id="SignalP"/>
    </source>
</evidence>
<dbReference type="PANTHER" id="PTHR42693">
    <property type="entry name" value="ARYLSULFATASE FAMILY MEMBER"/>
    <property type="match status" value="1"/>
</dbReference>
<dbReference type="GO" id="GO:0004065">
    <property type="term" value="F:arylsulfatase activity"/>
    <property type="evidence" value="ECO:0007669"/>
    <property type="project" value="UniProtKB-EC"/>
</dbReference>
<dbReference type="RefSeq" id="WP_231962446.1">
    <property type="nucleotide sequence ID" value="NZ_CP036276.1"/>
</dbReference>
<gene>
    <name evidence="7" type="primary">atsA_31</name>
    <name evidence="7" type="ORF">Mal52_54850</name>
</gene>
<proteinExistence type="inferred from homology"/>
<dbReference type="EC" id="3.1.6.1" evidence="7"/>
<keyword evidence="4" id="KW-0106">Calcium</keyword>
<dbReference type="InterPro" id="IPR050738">
    <property type="entry name" value="Sulfatase"/>
</dbReference>
<evidence type="ECO:0000313" key="8">
    <source>
        <dbReference type="Proteomes" id="UP000319383"/>
    </source>
</evidence>
<dbReference type="PROSITE" id="PS51257">
    <property type="entry name" value="PROKAR_LIPOPROTEIN"/>
    <property type="match status" value="1"/>
</dbReference>
<comment type="similarity">
    <text evidence="1">Belongs to the sulfatase family.</text>
</comment>
<dbReference type="InterPro" id="IPR000917">
    <property type="entry name" value="Sulfatase_N"/>
</dbReference>
<name>A0A517ZWT7_9PLAN</name>
<dbReference type="PANTHER" id="PTHR42693:SF53">
    <property type="entry name" value="ENDO-4-O-SULFATASE"/>
    <property type="match status" value="1"/>
</dbReference>
<dbReference type="AlphaFoldDB" id="A0A517ZWT7"/>
<dbReference type="Pfam" id="PF00884">
    <property type="entry name" value="Sulfatase"/>
    <property type="match status" value="1"/>
</dbReference>
<evidence type="ECO:0000256" key="3">
    <source>
        <dbReference type="ARBA" id="ARBA00022801"/>
    </source>
</evidence>
<evidence type="ECO:0000313" key="7">
    <source>
        <dbReference type="EMBL" id="QDU46957.1"/>
    </source>
</evidence>
<dbReference type="KEGG" id="sdyn:Mal52_54850"/>
<dbReference type="GO" id="GO:0046872">
    <property type="term" value="F:metal ion binding"/>
    <property type="evidence" value="ECO:0007669"/>
    <property type="project" value="UniProtKB-KW"/>
</dbReference>
<protein>
    <submittedName>
        <fullName evidence="7">Arylsulfatase</fullName>
        <ecNumber evidence="7">3.1.6.1</ecNumber>
    </submittedName>
</protein>
<evidence type="ECO:0000259" key="6">
    <source>
        <dbReference type="Pfam" id="PF00884"/>
    </source>
</evidence>
<dbReference type="EMBL" id="CP036276">
    <property type="protein sequence ID" value="QDU46957.1"/>
    <property type="molecule type" value="Genomic_DNA"/>
</dbReference>
<reference evidence="7 8" key="1">
    <citation type="submission" date="2019-02" db="EMBL/GenBank/DDBJ databases">
        <title>Deep-cultivation of Planctomycetes and their phenomic and genomic characterization uncovers novel biology.</title>
        <authorList>
            <person name="Wiegand S."/>
            <person name="Jogler M."/>
            <person name="Boedeker C."/>
            <person name="Pinto D."/>
            <person name="Vollmers J."/>
            <person name="Rivas-Marin E."/>
            <person name="Kohn T."/>
            <person name="Peeters S.H."/>
            <person name="Heuer A."/>
            <person name="Rast P."/>
            <person name="Oberbeckmann S."/>
            <person name="Bunk B."/>
            <person name="Jeske O."/>
            <person name="Meyerdierks A."/>
            <person name="Storesund J.E."/>
            <person name="Kallscheuer N."/>
            <person name="Luecker S."/>
            <person name="Lage O.M."/>
            <person name="Pohl T."/>
            <person name="Merkel B.J."/>
            <person name="Hornburger P."/>
            <person name="Mueller R.-W."/>
            <person name="Bruemmer F."/>
            <person name="Labrenz M."/>
            <person name="Spormann A.M."/>
            <person name="Op den Camp H."/>
            <person name="Overmann J."/>
            <person name="Amann R."/>
            <person name="Jetten M.S.M."/>
            <person name="Mascher T."/>
            <person name="Medema M.H."/>
            <person name="Devos D.P."/>
            <person name="Kaster A.-K."/>
            <person name="Ovreas L."/>
            <person name="Rohde M."/>
            <person name="Galperin M.Y."/>
            <person name="Jogler C."/>
        </authorList>
    </citation>
    <scope>NUCLEOTIDE SEQUENCE [LARGE SCALE GENOMIC DNA]</scope>
    <source>
        <strain evidence="7 8">Mal52</strain>
    </source>
</reference>